<feature type="region of interest" description="Disordered" evidence="1">
    <location>
        <begin position="44"/>
        <end position="69"/>
    </location>
</feature>
<sequence>MLTPDPYMALGPTPVLAEVYPPLSAPISTAIDVPSWATVIRKGTKKAPNTTKSAPAAKTTPPANAPAPKKGITMRERRLVIQCNGSPLPLTMMKLWDAINKALSSTYIQTISLTGGNFTITTMDSVKATSLNSKASTFLHLIPGTTTIHLDTPATQLLVHSLPPTTP</sequence>
<dbReference type="EMBL" id="ML120634">
    <property type="protein sequence ID" value="RPA88945.1"/>
    <property type="molecule type" value="Genomic_DNA"/>
</dbReference>
<gene>
    <name evidence="2" type="ORF">L873DRAFT_1796399</name>
</gene>
<dbReference type="OrthoDB" id="3737666at2759"/>
<name>A0A3N4IT62_9PEZI</name>
<proteinExistence type="predicted"/>
<evidence type="ECO:0000313" key="2">
    <source>
        <dbReference type="EMBL" id="RPA88945.1"/>
    </source>
</evidence>
<keyword evidence="3" id="KW-1185">Reference proteome</keyword>
<accession>A0A3N4IT62</accession>
<dbReference type="AlphaFoldDB" id="A0A3N4IT62"/>
<feature type="compositionally biased region" description="Low complexity" evidence="1">
    <location>
        <begin position="46"/>
        <end position="69"/>
    </location>
</feature>
<reference evidence="2 3" key="1">
    <citation type="journal article" date="2018" name="Nat. Ecol. Evol.">
        <title>Pezizomycetes genomes reveal the molecular basis of ectomycorrhizal truffle lifestyle.</title>
        <authorList>
            <person name="Murat C."/>
            <person name="Payen T."/>
            <person name="Noel B."/>
            <person name="Kuo A."/>
            <person name="Morin E."/>
            <person name="Chen J."/>
            <person name="Kohler A."/>
            <person name="Krizsan K."/>
            <person name="Balestrini R."/>
            <person name="Da Silva C."/>
            <person name="Montanini B."/>
            <person name="Hainaut M."/>
            <person name="Levati E."/>
            <person name="Barry K.W."/>
            <person name="Belfiori B."/>
            <person name="Cichocki N."/>
            <person name="Clum A."/>
            <person name="Dockter R.B."/>
            <person name="Fauchery L."/>
            <person name="Guy J."/>
            <person name="Iotti M."/>
            <person name="Le Tacon F."/>
            <person name="Lindquist E.A."/>
            <person name="Lipzen A."/>
            <person name="Malagnac F."/>
            <person name="Mello A."/>
            <person name="Molinier V."/>
            <person name="Miyauchi S."/>
            <person name="Poulain J."/>
            <person name="Riccioni C."/>
            <person name="Rubini A."/>
            <person name="Sitrit Y."/>
            <person name="Splivallo R."/>
            <person name="Traeger S."/>
            <person name="Wang M."/>
            <person name="Zifcakova L."/>
            <person name="Wipf D."/>
            <person name="Zambonelli A."/>
            <person name="Paolocci F."/>
            <person name="Nowrousian M."/>
            <person name="Ottonello S."/>
            <person name="Baldrian P."/>
            <person name="Spatafora J.W."/>
            <person name="Henrissat B."/>
            <person name="Nagy L.G."/>
            <person name="Aury J.M."/>
            <person name="Wincker P."/>
            <person name="Grigoriev I.V."/>
            <person name="Bonfante P."/>
            <person name="Martin F.M."/>
        </authorList>
    </citation>
    <scope>NUCLEOTIDE SEQUENCE [LARGE SCALE GENOMIC DNA]</scope>
    <source>
        <strain evidence="2 3">120613-1</strain>
    </source>
</reference>
<dbReference type="Proteomes" id="UP000276215">
    <property type="component" value="Unassembled WGS sequence"/>
</dbReference>
<evidence type="ECO:0000256" key="1">
    <source>
        <dbReference type="SAM" id="MobiDB-lite"/>
    </source>
</evidence>
<organism evidence="2 3">
    <name type="scientific">Choiromyces venosus 120613-1</name>
    <dbReference type="NCBI Taxonomy" id="1336337"/>
    <lineage>
        <taxon>Eukaryota</taxon>
        <taxon>Fungi</taxon>
        <taxon>Dikarya</taxon>
        <taxon>Ascomycota</taxon>
        <taxon>Pezizomycotina</taxon>
        <taxon>Pezizomycetes</taxon>
        <taxon>Pezizales</taxon>
        <taxon>Tuberaceae</taxon>
        <taxon>Choiromyces</taxon>
    </lineage>
</organism>
<evidence type="ECO:0000313" key="3">
    <source>
        <dbReference type="Proteomes" id="UP000276215"/>
    </source>
</evidence>
<protein>
    <submittedName>
        <fullName evidence="2">Uncharacterized protein</fullName>
    </submittedName>
</protein>